<feature type="transmembrane region" description="Helical" evidence="1">
    <location>
        <begin position="12"/>
        <end position="32"/>
    </location>
</feature>
<gene>
    <name evidence="2" type="ORF">BC938DRAFT_477003</name>
</gene>
<organism evidence="2 3">
    <name type="scientific">Jimgerdemannia flammicorona</name>
    <dbReference type="NCBI Taxonomy" id="994334"/>
    <lineage>
        <taxon>Eukaryota</taxon>
        <taxon>Fungi</taxon>
        <taxon>Fungi incertae sedis</taxon>
        <taxon>Mucoromycota</taxon>
        <taxon>Mucoromycotina</taxon>
        <taxon>Endogonomycetes</taxon>
        <taxon>Endogonales</taxon>
        <taxon>Endogonaceae</taxon>
        <taxon>Jimgerdemannia</taxon>
    </lineage>
</organism>
<evidence type="ECO:0000313" key="3">
    <source>
        <dbReference type="Proteomes" id="UP000274822"/>
    </source>
</evidence>
<name>A0A433QYZ7_9FUNG</name>
<protein>
    <submittedName>
        <fullName evidence="2">Uncharacterized protein</fullName>
    </submittedName>
</protein>
<dbReference type="AlphaFoldDB" id="A0A433QYZ7"/>
<sequence>ENHLRTQSYSSALISLSLHFNTLFTFSSLALATRTMAISYTVNDAFGTRYGVALDINACGISGIDPAVAVNPSRRSLLRPRWNRSDWPRLQCQIHHRGLATRKYICHVQKHSSQVRTEGKEWQEGQEWNQVELYLGLAGIKPTNHRKELDVASPIFIYFQKN</sequence>
<keyword evidence="1" id="KW-1133">Transmembrane helix</keyword>
<comment type="caution">
    <text evidence="2">The sequence shown here is derived from an EMBL/GenBank/DDBJ whole genome shotgun (WGS) entry which is preliminary data.</text>
</comment>
<dbReference type="Proteomes" id="UP000274822">
    <property type="component" value="Unassembled WGS sequence"/>
</dbReference>
<accession>A0A433QYZ7</accession>
<proteinExistence type="predicted"/>
<feature type="non-terminal residue" evidence="2">
    <location>
        <position position="1"/>
    </location>
</feature>
<evidence type="ECO:0000256" key="1">
    <source>
        <dbReference type="SAM" id="Phobius"/>
    </source>
</evidence>
<dbReference type="EMBL" id="RBNJ01000258">
    <property type="protein sequence ID" value="RUS35003.1"/>
    <property type="molecule type" value="Genomic_DNA"/>
</dbReference>
<keyword evidence="1" id="KW-0472">Membrane</keyword>
<keyword evidence="1" id="KW-0812">Transmembrane</keyword>
<keyword evidence="3" id="KW-1185">Reference proteome</keyword>
<reference evidence="2 3" key="1">
    <citation type="journal article" date="2018" name="New Phytol.">
        <title>Phylogenomics of Endogonaceae and evolution of mycorrhizas within Mucoromycota.</title>
        <authorList>
            <person name="Chang Y."/>
            <person name="Desiro A."/>
            <person name="Na H."/>
            <person name="Sandor L."/>
            <person name="Lipzen A."/>
            <person name="Clum A."/>
            <person name="Barry K."/>
            <person name="Grigoriev I.V."/>
            <person name="Martin F.M."/>
            <person name="Stajich J.E."/>
            <person name="Smith M.E."/>
            <person name="Bonito G."/>
            <person name="Spatafora J.W."/>
        </authorList>
    </citation>
    <scope>NUCLEOTIDE SEQUENCE [LARGE SCALE GENOMIC DNA]</scope>
    <source>
        <strain evidence="2 3">AD002</strain>
    </source>
</reference>
<evidence type="ECO:0000313" key="2">
    <source>
        <dbReference type="EMBL" id="RUS35003.1"/>
    </source>
</evidence>